<organism evidence="1 2">
    <name type="scientific">Serratia symbiotica</name>
    <dbReference type="NCBI Taxonomy" id="138074"/>
    <lineage>
        <taxon>Bacteria</taxon>
        <taxon>Pseudomonadati</taxon>
        <taxon>Pseudomonadota</taxon>
        <taxon>Gammaproteobacteria</taxon>
        <taxon>Enterobacterales</taxon>
        <taxon>Yersiniaceae</taxon>
        <taxon>Serratia</taxon>
    </lineage>
</organism>
<name>A0A068YXA8_9GAMM</name>
<protein>
    <submittedName>
        <fullName evidence="1">Uncharacterized protein</fullName>
    </submittedName>
</protein>
<evidence type="ECO:0000313" key="2">
    <source>
        <dbReference type="Proteomes" id="UP000042738"/>
    </source>
</evidence>
<proteinExistence type="predicted"/>
<dbReference type="AlphaFoldDB" id="A0A068YXA8"/>
<reference evidence="1 2" key="1">
    <citation type="journal article" date="2014" name="Genome Announc.">
        <title>Whole-Genome Sequence of Serratia symbiotica Strain CWBI-2.3T, a Free-Living Symbiont of the Black Bean Aphid Aphis fabae.</title>
        <authorList>
            <person name="Foray V."/>
            <person name="Grigorescu A.S."/>
            <person name="Sabri A."/>
            <person name="Haubruge E."/>
            <person name="Lognay G."/>
            <person name="Francis F."/>
            <person name="Fauconnier M.L."/>
            <person name="Hance T."/>
            <person name="Thonart P."/>
        </authorList>
    </citation>
    <scope>NUCLEOTIDE SEQUENCE [LARGE SCALE GENOMIC DNA]</scope>
    <source>
        <strain evidence="1">CWBI-2.3</strain>
    </source>
</reference>
<accession>A0A068YXA8</accession>
<dbReference type="GeneID" id="93735415"/>
<dbReference type="RefSeq" id="WP_040263380.1">
    <property type="nucleotide sequence ID" value="NZ_CP050855.1"/>
</dbReference>
<sequence>MADIFCGKVTRNKTFLVSGYAVTPKGYTRSAEATVEALNREDAIIRAAAQLRWEGLTYFKALKVLEITAPDTSKLH</sequence>
<dbReference type="Proteomes" id="UP000042738">
    <property type="component" value="Chromosome"/>
</dbReference>
<gene>
    <name evidence="1" type="ORF">SYMBAF_02615</name>
</gene>
<dbReference type="STRING" id="138074.SYMBAF_100345"/>
<dbReference type="EMBL" id="CP050855">
    <property type="protein sequence ID" value="QLH62053.1"/>
    <property type="molecule type" value="Genomic_DNA"/>
</dbReference>
<evidence type="ECO:0000313" key="1">
    <source>
        <dbReference type="EMBL" id="QLH62053.1"/>
    </source>
</evidence>